<dbReference type="KEGG" id="ccn:H924_11070"/>
<reference evidence="2 3" key="1">
    <citation type="submission" date="2013-02" db="EMBL/GenBank/DDBJ databases">
        <title>The complete genome sequence of Corynebacterium callunae DSM 20147.</title>
        <authorList>
            <person name="Ruckert C."/>
            <person name="Albersmeier A."/>
            <person name="Kalinowski J."/>
        </authorList>
    </citation>
    <scope>NUCLEOTIDE SEQUENCE [LARGE SCALE GENOMIC DNA]</scope>
    <source>
        <strain evidence="2 3">DSM 20147</strain>
    </source>
</reference>
<protein>
    <submittedName>
        <fullName evidence="2">Uncharacterized protein</fullName>
    </submittedName>
</protein>
<dbReference type="HOGENOM" id="CLU_144665_0_0_11"/>
<dbReference type="eggNOG" id="ENOG50321ID">
    <property type="taxonomic scope" value="Bacteria"/>
</dbReference>
<dbReference type="STRING" id="1121353.H924_11070"/>
<proteinExistence type="predicted"/>
<gene>
    <name evidence="2" type="ORF">H924_11070</name>
</gene>
<dbReference type="Proteomes" id="UP000011760">
    <property type="component" value="Chromosome"/>
</dbReference>
<evidence type="ECO:0000313" key="3">
    <source>
        <dbReference type="Proteomes" id="UP000011760"/>
    </source>
</evidence>
<dbReference type="OrthoDB" id="4427832at2"/>
<feature type="region of interest" description="Disordered" evidence="1">
    <location>
        <begin position="59"/>
        <end position="110"/>
    </location>
</feature>
<dbReference type="PATRIC" id="fig|1121353.3.peg.2263"/>
<accession>M1UVS5</accession>
<organism evidence="2 3">
    <name type="scientific">Corynebacterium callunae DSM 20147</name>
    <dbReference type="NCBI Taxonomy" id="1121353"/>
    <lineage>
        <taxon>Bacteria</taxon>
        <taxon>Bacillati</taxon>
        <taxon>Actinomycetota</taxon>
        <taxon>Actinomycetes</taxon>
        <taxon>Mycobacteriales</taxon>
        <taxon>Corynebacteriaceae</taxon>
        <taxon>Corynebacterium</taxon>
    </lineage>
</organism>
<dbReference type="AlphaFoldDB" id="M1UVS5"/>
<feature type="compositionally biased region" description="Basic residues" evidence="1">
    <location>
        <begin position="70"/>
        <end position="110"/>
    </location>
</feature>
<name>M1UVS5_9CORY</name>
<keyword evidence="3" id="KW-1185">Reference proteome</keyword>
<evidence type="ECO:0000313" key="2">
    <source>
        <dbReference type="EMBL" id="AGG67642.1"/>
    </source>
</evidence>
<dbReference type="RefSeq" id="WP_015652068.1">
    <property type="nucleotide sequence ID" value="NC_020506.1"/>
</dbReference>
<evidence type="ECO:0000256" key="1">
    <source>
        <dbReference type="SAM" id="MobiDB-lite"/>
    </source>
</evidence>
<sequence>MPAKITDTRPTPESLHAVEEETAAGARRIVATYSKDFFDGVTLMCMLGVEPQGLRYSKVASEHEESQPKKAAKRTRKAPAKKATKKATAKKTTAKKTTKKTTAKKTTKKS</sequence>
<dbReference type="EMBL" id="CP004354">
    <property type="protein sequence ID" value="AGG67642.1"/>
    <property type="molecule type" value="Genomic_DNA"/>
</dbReference>